<feature type="transmembrane region" description="Helical" evidence="6">
    <location>
        <begin position="320"/>
        <end position="344"/>
    </location>
</feature>
<gene>
    <name evidence="8" type="ORF">JD844_018166</name>
</gene>
<protein>
    <recommendedName>
        <fullName evidence="7">G-protein coupled receptors family 2 profile 2 domain-containing protein</fullName>
    </recommendedName>
</protein>
<feature type="transmembrane region" description="Helical" evidence="6">
    <location>
        <begin position="516"/>
        <end position="538"/>
    </location>
</feature>
<comment type="subcellular location">
    <subcellularLocation>
        <location evidence="1">Membrane</location>
        <topology evidence="1">Multi-pass membrane protein</topology>
    </subcellularLocation>
</comment>
<proteinExistence type="predicted"/>
<feature type="transmembrane region" description="Helical" evidence="6">
    <location>
        <begin position="433"/>
        <end position="450"/>
    </location>
</feature>
<dbReference type="PRINTS" id="PR00249">
    <property type="entry name" value="GPCRSECRETIN"/>
</dbReference>
<feature type="transmembrane region" description="Helical" evidence="6">
    <location>
        <begin position="544"/>
        <end position="567"/>
    </location>
</feature>
<evidence type="ECO:0000256" key="1">
    <source>
        <dbReference type="ARBA" id="ARBA00004141"/>
    </source>
</evidence>
<dbReference type="InterPro" id="IPR017981">
    <property type="entry name" value="GPCR_2-like_7TM"/>
</dbReference>
<feature type="compositionally biased region" description="Polar residues" evidence="5">
    <location>
        <begin position="598"/>
        <end position="617"/>
    </location>
</feature>
<evidence type="ECO:0000256" key="3">
    <source>
        <dbReference type="ARBA" id="ARBA00022989"/>
    </source>
</evidence>
<evidence type="ECO:0000256" key="6">
    <source>
        <dbReference type="SAM" id="Phobius"/>
    </source>
</evidence>
<feature type="transmembrane region" description="Helical" evidence="6">
    <location>
        <begin position="388"/>
        <end position="412"/>
    </location>
</feature>
<evidence type="ECO:0000256" key="4">
    <source>
        <dbReference type="ARBA" id="ARBA00023136"/>
    </source>
</evidence>
<feature type="domain" description="G-protein coupled receptors family 2 profile 2" evidence="7">
    <location>
        <begin position="322"/>
        <end position="568"/>
    </location>
</feature>
<feature type="transmembrane region" description="Helical" evidence="6">
    <location>
        <begin position="356"/>
        <end position="376"/>
    </location>
</feature>
<dbReference type="Pfam" id="PF00002">
    <property type="entry name" value="7tm_2"/>
    <property type="match status" value="1"/>
</dbReference>
<evidence type="ECO:0000256" key="2">
    <source>
        <dbReference type="ARBA" id="ARBA00022692"/>
    </source>
</evidence>
<name>A0ABQ7SMZ5_PHRPL</name>
<dbReference type="InterPro" id="IPR000832">
    <property type="entry name" value="GPCR_2_secretin-like"/>
</dbReference>
<dbReference type="Proteomes" id="UP000826234">
    <property type="component" value="Unassembled WGS sequence"/>
</dbReference>
<sequence length="623" mass="68756">MKDSLIPPLAEPEYPFTQIAEQWPAEGSAPQQLISDIFSDDEDLGFSGKVANDGIFCGPNAIPYNMSTCVCEKGYKMVLWEVTVNGAHDFHCEKISHDCPTDILRENDSVKMCLNTMKSDNLNNVNSSFCAFIENTVKSACDNNTSATISLEDKTQSFEKHINSSLQSIEAEGDRISAVTFALEVLGSTAASAALESPLKQPQTVVMNSIVIQTNLISEDSISENKAFSLEAQGDQMSIHPRAVADNAIKGPIAVAFISYNGLGSLQVEGTFLQNETLPSNEVLENIYVNSRVVSASTSSLMRSISSPVNLTFHHLKGDLILFMISYTGLIISVICLFLSIVTFSLCRSIQNRSTFIHLQLSLCLFFADLLFIIGIDKTYNKILCSVIAGVLQYLFLACFVWMFLEGVNLYLIVRNLKVANYSGASKRMKISMYFCGYGLPAVIVAISAASVPEGYGTHKHCWLHIEKGFIWSFMGPVCAIIAINLVLFCLILMNLHKKIGSLNTEVTTLRNTRSLILKAVAHVFILGVTWCLGLFQYGPLATVMAYLFTITNSVQGIFIFIVHCLLNKKVRETYRRWICCSRKIKLPISDNTLSSVPITSPMKNEQSTSSAPQQSVEWGKEP</sequence>
<comment type="caution">
    <text evidence="8">The sequence shown here is derived from an EMBL/GenBank/DDBJ whole genome shotgun (WGS) entry which is preliminary data.</text>
</comment>
<reference evidence="8 9" key="1">
    <citation type="journal article" date="2022" name="Gigascience">
        <title>A chromosome-level genome assembly and annotation of the desert horned lizard, Phrynosoma platyrhinos, provides insight into chromosomal rearrangements among reptiles.</title>
        <authorList>
            <person name="Koochekian N."/>
            <person name="Ascanio A."/>
            <person name="Farleigh K."/>
            <person name="Card D.C."/>
            <person name="Schield D.R."/>
            <person name="Castoe T.A."/>
            <person name="Jezkova T."/>
        </authorList>
    </citation>
    <scope>NUCLEOTIDE SEQUENCE [LARGE SCALE GENOMIC DNA]</scope>
    <source>
        <strain evidence="8">NK-2021</strain>
    </source>
</reference>
<accession>A0ABQ7SMZ5</accession>
<dbReference type="EMBL" id="JAIPUX010005289">
    <property type="protein sequence ID" value="KAH0618723.1"/>
    <property type="molecule type" value="Genomic_DNA"/>
</dbReference>
<feature type="transmembrane region" description="Helical" evidence="6">
    <location>
        <begin position="470"/>
        <end position="496"/>
    </location>
</feature>
<organism evidence="8 9">
    <name type="scientific">Phrynosoma platyrhinos</name>
    <name type="common">Desert horned lizard</name>
    <dbReference type="NCBI Taxonomy" id="52577"/>
    <lineage>
        <taxon>Eukaryota</taxon>
        <taxon>Metazoa</taxon>
        <taxon>Chordata</taxon>
        <taxon>Craniata</taxon>
        <taxon>Vertebrata</taxon>
        <taxon>Euteleostomi</taxon>
        <taxon>Lepidosauria</taxon>
        <taxon>Squamata</taxon>
        <taxon>Bifurcata</taxon>
        <taxon>Unidentata</taxon>
        <taxon>Episquamata</taxon>
        <taxon>Toxicofera</taxon>
        <taxon>Iguania</taxon>
        <taxon>Phrynosomatidae</taxon>
        <taxon>Phrynosomatinae</taxon>
        <taxon>Phrynosoma</taxon>
    </lineage>
</organism>
<evidence type="ECO:0000313" key="8">
    <source>
        <dbReference type="EMBL" id="KAH0618723.1"/>
    </source>
</evidence>
<dbReference type="PANTHER" id="PTHR12011">
    <property type="entry name" value="ADHESION G-PROTEIN COUPLED RECEPTOR"/>
    <property type="match status" value="1"/>
</dbReference>
<dbReference type="PANTHER" id="PTHR12011:SF433">
    <property type="entry name" value="ADHESION G PROTEIN-COUPLED RECEPTOR E1-LIKE-RELATED"/>
    <property type="match status" value="1"/>
</dbReference>
<keyword evidence="2 6" id="KW-0812">Transmembrane</keyword>
<evidence type="ECO:0000259" key="7">
    <source>
        <dbReference type="PROSITE" id="PS50261"/>
    </source>
</evidence>
<dbReference type="SUPFAM" id="SSF81321">
    <property type="entry name" value="Family A G protein-coupled receptor-like"/>
    <property type="match status" value="1"/>
</dbReference>
<dbReference type="CDD" id="cd15439">
    <property type="entry name" value="7tmB2_EMR"/>
    <property type="match status" value="1"/>
</dbReference>
<dbReference type="PROSITE" id="PS50261">
    <property type="entry name" value="G_PROTEIN_RECEP_F2_4"/>
    <property type="match status" value="1"/>
</dbReference>
<keyword evidence="4 6" id="KW-0472">Membrane</keyword>
<evidence type="ECO:0000313" key="9">
    <source>
        <dbReference type="Proteomes" id="UP000826234"/>
    </source>
</evidence>
<keyword evidence="3 6" id="KW-1133">Transmembrane helix</keyword>
<feature type="region of interest" description="Disordered" evidence="5">
    <location>
        <begin position="598"/>
        <end position="623"/>
    </location>
</feature>
<keyword evidence="9" id="KW-1185">Reference proteome</keyword>
<dbReference type="Gene3D" id="1.20.1070.10">
    <property type="entry name" value="Rhodopsin 7-helix transmembrane proteins"/>
    <property type="match status" value="1"/>
</dbReference>
<evidence type="ECO:0000256" key="5">
    <source>
        <dbReference type="SAM" id="MobiDB-lite"/>
    </source>
</evidence>